<dbReference type="RefSeq" id="XP_011300733.1">
    <property type="nucleotide sequence ID" value="XM_011302431.1"/>
</dbReference>
<keyword evidence="7" id="KW-0963">Cytoplasm</keyword>
<dbReference type="InterPro" id="IPR000719">
    <property type="entry name" value="Prot_kinase_dom"/>
</dbReference>
<feature type="compositionally biased region" description="Polar residues" evidence="16">
    <location>
        <begin position="744"/>
        <end position="753"/>
    </location>
</feature>
<feature type="compositionally biased region" description="Basic and acidic residues" evidence="16">
    <location>
        <begin position="985"/>
        <end position="1003"/>
    </location>
</feature>
<dbReference type="PROSITE" id="PS00108">
    <property type="entry name" value="PROTEIN_KINASE_ST"/>
    <property type="match status" value="1"/>
</dbReference>
<proteinExistence type="inferred from homology"/>
<keyword evidence="9" id="KW-0808">Transferase</keyword>
<evidence type="ECO:0000256" key="7">
    <source>
        <dbReference type="ARBA" id="ARBA00022490"/>
    </source>
</evidence>
<feature type="region of interest" description="Disordered" evidence="16">
    <location>
        <begin position="95"/>
        <end position="121"/>
    </location>
</feature>
<comment type="catalytic activity">
    <reaction evidence="14">
        <text>L-threonyl-[protein] + ATP = O-phospho-L-threonyl-[protein] + ADP + H(+)</text>
        <dbReference type="Rhea" id="RHEA:46608"/>
        <dbReference type="Rhea" id="RHEA-COMP:11060"/>
        <dbReference type="Rhea" id="RHEA-COMP:11605"/>
        <dbReference type="ChEBI" id="CHEBI:15378"/>
        <dbReference type="ChEBI" id="CHEBI:30013"/>
        <dbReference type="ChEBI" id="CHEBI:30616"/>
        <dbReference type="ChEBI" id="CHEBI:61977"/>
        <dbReference type="ChEBI" id="CHEBI:456216"/>
        <dbReference type="EC" id="2.7.11.1"/>
    </reaction>
</comment>
<organism evidence="18 20">
    <name type="scientific">Fopius arisanus</name>
    <dbReference type="NCBI Taxonomy" id="64838"/>
    <lineage>
        <taxon>Eukaryota</taxon>
        <taxon>Metazoa</taxon>
        <taxon>Ecdysozoa</taxon>
        <taxon>Arthropoda</taxon>
        <taxon>Hexapoda</taxon>
        <taxon>Insecta</taxon>
        <taxon>Pterygota</taxon>
        <taxon>Neoptera</taxon>
        <taxon>Endopterygota</taxon>
        <taxon>Hymenoptera</taxon>
        <taxon>Apocrita</taxon>
        <taxon>Ichneumonoidea</taxon>
        <taxon>Braconidae</taxon>
        <taxon>Opiinae</taxon>
        <taxon>Fopius</taxon>
    </lineage>
</organism>
<keyword evidence="10" id="KW-0547">Nucleotide-binding</keyword>
<feature type="compositionally biased region" description="Polar residues" evidence="16">
    <location>
        <begin position="146"/>
        <end position="155"/>
    </location>
</feature>
<evidence type="ECO:0000313" key="19">
    <source>
        <dbReference type="RefSeq" id="XP_011300732.1"/>
    </source>
</evidence>
<comment type="catalytic activity">
    <reaction evidence="15">
        <text>L-seryl-[protein] + ATP = O-phospho-L-seryl-[protein] + ADP + H(+)</text>
        <dbReference type="Rhea" id="RHEA:17989"/>
        <dbReference type="Rhea" id="RHEA-COMP:9863"/>
        <dbReference type="Rhea" id="RHEA-COMP:11604"/>
        <dbReference type="ChEBI" id="CHEBI:15378"/>
        <dbReference type="ChEBI" id="CHEBI:29999"/>
        <dbReference type="ChEBI" id="CHEBI:30616"/>
        <dbReference type="ChEBI" id="CHEBI:83421"/>
        <dbReference type="ChEBI" id="CHEBI:456216"/>
        <dbReference type="EC" id="2.7.11.1"/>
    </reaction>
</comment>
<feature type="domain" description="Protein kinase" evidence="17">
    <location>
        <begin position="206"/>
        <end position="510"/>
    </location>
</feature>
<dbReference type="KEGG" id="fas:105265114"/>
<evidence type="ECO:0000256" key="14">
    <source>
        <dbReference type="ARBA" id="ARBA00047899"/>
    </source>
</evidence>
<feature type="compositionally biased region" description="Polar residues" evidence="16">
    <location>
        <begin position="699"/>
        <end position="713"/>
    </location>
</feature>
<feature type="region of interest" description="Disordered" evidence="16">
    <location>
        <begin position="980"/>
        <end position="1003"/>
    </location>
</feature>
<keyword evidence="11" id="KW-0418">Kinase</keyword>
<evidence type="ECO:0000256" key="16">
    <source>
        <dbReference type="SAM" id="MobiDB-lite"/>
    </source>
</evidence>
<dbReference type="Proteomes" id="UP000694866">
    <property type="component" value="Unplaced"/>
</dbReference>
<dbReference type="PANTHER" id="PTHR22961:SF16">
    <property type="entry name" value="SERINE_THREONINE-PROTEIN KINASE 40"/>
    <property type="match status" value="1"/>
</dbReference>
<dbReference type="RefSeq" id="XP_011300732.1">
    <property type="nucleotide sequence ID" value="XM_011302430.1"/>
</dbReference>
<dbReference type="GO" id="GO:0005634">
    <property type="term" value="C:nucleus"/>
    <property type="evidence" value="ECO:0007669"/>
    <property type="project" value="UniProtKB-SubCell"/>
</dbReference>
<evidence type="ECO:0000313" key="18">
    <source>
        <dbReference type="Proteomes" id="UP000694866"/>
    </source>
</evidence>
<dbReference type="InterPro" id="IPR024236">
    <property type="entry name" value="Ser/Thr_kinase_40"/>
</dbReference>
<dbReference type="SMART" id="SM00220">
    <property type="entry name" value="S_TKc"/>
    <property type="match status" value="1"/>
</dbReference>
<feature type="region of interest" description="Disordered" evidence="16">
    <location>
        <begin position="596"/>
        <end position="665"/>
    </location>
</feature>
<dbReference type="Pfam" id="PF00069">
    <property type="entry name" value="Pkinase"/>
    <property type="match status" value="1"/>
</dbReference>
<dbReference type="PROSITE" id="PS50011">
    <property type="entry name" value="PROTEIN_KINASE_DOM"/>
    <property type="match status" value="1"/>
</dbReference>
<evidence type="ECO:0000256" key="8">
    <source>
        <dbReference type="ARBA" id="ARBA00022527"/>
    </source>
</evidence>
<dbReference type="InterPro" id="IPR024104">
    <property type="entry name" value="Tribbles/Ser_Thr_kinase_40"/>
</dbReference>
<keyword evidence="18" id="KW-1185">Reference proteome</keyword>
<evidence type="ECO:0000256" key="1">
    <source>
        <dbReference type="ARBA" id="ARBA00003412"/>
    </source>
</evidence>
<dbReference type="PANTHER" id="PTHR22961">
    <property type="entry name" value="SER/THR PROTEIN KINASE-TRB"/>
    <property type="match status" value="1"/>
</dbReference>
<dbReference type="GO" id="GO:0004674">
    <property type="term" value="F:protein serine/threonine kinase activity"/>
    <property type="evidence" value="ECO:0007669"/>
    <property type="project" value="UniProtKB-KW"/>
</dbReference>
<evidence type="ECO:0000256" key="13">
    <source>
        <dbReference type="ARBA" id="ARBA00023242"/>
    </source>
</evidence>
<keyword evidence="12" id="KW-0067">ATP-binding</keyword>
<evidence type="ECO:0000313" key="20">
    <source>
        <dbReference type="RefSeq" id="XP_011300733.1"/>
    </source>
</evidence>
<sequence>MPARIQNDGDRTRNSDAPSEPSYETMDTSDEPSIQVETDHLPEPQPIESDILNLAIDVPYTETDTTALPTTISSGSLMETRTNSLDSTNTLSFNSISGDSLEPQSSRGNIGGPRNIYDLSDDSYDSRDNVYIPRAVGYERPILHGNESSDNTSEVQEVPELVSNRAGPSRITPQSVQSSEGVNPGTQVPSYGPPVSPNIIRRAGPYILGPLIGTCPVKTIIQCLARKEGTDKYYTIKMLTLKNGNEHESQDDRQGKMLLHAEYSLLSLLHNQDGVVHHHGLFKDSVLEEKSTSSGRFYTGRIKKRLCLVLDCLTSHDFNPRNDELLNLQHHMIREKRLPEKESLLIFTDTVRIVAEFHKKNIVHRDLKLGNIVLNRKTKKVTITNFCLGTFLASEKDLLKDQRGSPAYVSPDVLCGKPYLGKPSDMWSLGVVLFTMLYGYFPFYDTSPTPLYNKIRAANYHIPNDGRVSEGTTNLIRDLLVLQPNRRLTAVQVLESLRVIIETFKVHGTISEEEQVVPDTSDIKEDSCEKKTEISERKKLETRPFADLLKKMTVQEQMQQMINQQSPLTPRTRPFGQIPVYRVDSDPRELTQAELDKYSHLIPRDNQRNHPHGSRREGVISRNRSTSRFRTTSETTPPPVGHGQSNGARTNPIHGSSNPPAPEAAPQAIPQAIIHTTPHALGSNPVNLSGRETPAVGTWPNSNSRDGASTSSPVIISRVTDCGVQRVNSLLNSGSHDPRPSGAAPSQNRTVSGNPVLPVNVDVSPSPPFLPESPARAPARQAPEGSEASDSAPFREMSAEMSRNARISELRSRYDYARMSMAIRACILNRNNQRPSEHPRPLILSNRSVPDVDTLDQERRSRAAVLDRIVSLRIRMQQNRIDNIERQTNVLTSLNSSMGRVEGNRVARGRATLSQHRHTPYSTSSTNIQIGYIANPGMFTQIGTMDWPRNGADAERAEAGRTLRRLMARLRSSQGLFRMTLGRNRTRDNDPRTDQNGTEEREN</sequence>
<keyword evidence="13" id="KW-0539">Nucleus</keyword>
<dbReference type="GO" id="GO:0005737">
    <property type="term" value="C:cytoplasm"/>
    <property type="evidence" value="ECO:0007669"/>
    <property type="project" value="UniProtKB-SubCell"/>
</dbReference>
<feature type="compositionally biased region" description="Low complexity" evidence="16">
    <location>
        <begin position="621"/>
        <end position="635"/>
    </location>
</feature>
<protein>
    <recommendedName>
        <fullName evidence="6">Serine/threonine-protein kinase 40</fullName>
        <ecNumber evidence="5">2.7.11.1</ecNumber>
    </recommendedName>
</protein>
<feature type="compositionally biased region" description="Polar residues" evidence="16">
    <location>
        <begin position="171"/>
        <end position="189"/>
    </location>
</feature>
<dbReference type="InterPro" id="IPR008271">
    <property type="entry name" value="Ser/Thr_kinase_AS"/>
</dbReference>
<evidence type="ECO:0000256" key="10">
    <source>
        <dbReference type="ARBA" id="ARBA00022741"/>
    </source>
</evidence>
<feature type="region of interest" description="Disordered" evidence="16">
    <location>
        <begin position="678"/>
        <end position="713"/>
    </location>
</feature>
<dbReference type="EC" id="2.7.11.1" evidence="5"/>
<evidence type="ECO:0000256" key="9">
    <source>
        <dbReference type="ARBA" id="ARBA00022679"/>
    </source>
</evidence>
<accession>A0A9R1T0X9</accession>
<evidence type="ECO:0000256" key="2">
    <source>
        <dbReference type="ARBA" id="ARBA00004123"/>
    </source>
</evidence>
<feature type="region of interest" description="Disordered" evidence="16">
    <location>
        <begin position="729"/>
        <end position="800"/>
    </location>
</feature>
<evidence type="ECO:0000256" key="12">
    <source>
        <dbReference type="ARBA" id="ARBA00022840"/>
    </source>
</evidence>
<evidence type="ECO:0000256" key="3">
    <source>
        <dbReference type="ARBA" id="ARBA00004496"/>
    </source>
</evidence>
<evidence type="ECO:0000256" key="15">
    <source>
        <dbReference type="ARBA" id="ARBA00048679"/>
    </source>
</evidence>
<evidence type="ECO:0000259" key="17">
    <source>
        <dbReference type="PROSITE" id="PS50011"/>
    </source>
</evidence>
<feature type="region of interest" description="Disordered" evidence="16">
    <location>
        <begin position="142"/>
        <end position="194"/>
    </location>
</feature>
<dbReference type="SUPFAM" id="SSF56112">
    <property type="entry name" value="Protein kinase-like (PK-like)"/>
    <property type="match status" value="1"/>
</dbReference>
<evidence type="ECO:0000256" key="5">
    <source>
        <dbReference type="ARBA" id="ARBA00012513"/>
    </source>
</evidence>
<feature type="compositionally biased region" description="Polar residues" evidence="16">
    <location>
        <begin position="95"/>
        <end position="108"/>
    </location>
</feature>
<dbReference type="AlphaFoldDB" id="A0A9R1T0X9"/>
<accession>A0A9R1TYL1</accession>
<comment type="similarity">
    <text evidence="4">Belongs to the protein kinase superfamily. CAMK Ser/Thr protein kinase family.</text>
</comment>
<feature type="region of interest" description="Disordered" evidence="16">
    <location>
        <begin position="1"/>
        <end position="45"/>
    </location>
</feature>
<feature type="compositionally biased region" description="Basic and acidic residues" evidence="16">
    <location>
        <begin position="596"/>
        <end position="619"/>
    </location>
</feature>
<gene>
    <name evidence="19 20" type="primary">LOC105265114</name>
</gene>
<dbReference type="InterPro" id="IPR011009">
    <property type="entry name" value="Kinase-like_dom_sf"/>
</dbReference>
<keyword evidence="8" id="KW-0723">Serine/threonine-protein kinase</keyword>
<dbReference type="CDD" id="cd13974">
    <property type="entry name" value="STKc_SHIK"/>
    <property type="match status" value="1"/>
</dbReference>
<comment type="function">
    <text evidence="1">May be a negative regulator of NF-kappa-B and p53-mediated gene transcription.</text>
</comment>
<evidence type="ECO:0000256" key="4">
    <source>
        <dbReference type="ARBA" id="ARBA00006692"/>
    </source>
</evidence>
<dbReference type="Gene3D" id="1.10.510.10">
    <property type="entry name" value="Transferase(Phosphotransferase) domain 1"/>
    <property type="match status" value="1"/>
</dbReference>
<evidence type="ECO:0000256" key="11">
    <source>
        <dbReference type="ARBA" id="ARBA00022777"/>
    </source>
</evidence>
<dbReference type="GeneID" id="105265114"/>
<feature type="compositionally biased region" description="Polar residues" evidence="16">
    <location>
        <begin position="643"/>
        <end position="658"/>
    </location>
</feature>
<reference evidence="19 20" key="1">
    <citation type="submission" date="2025-04" db="UniProtKB">
        <authorList>
            <consortium name="RefSeq"/>
        </authorList>
    </citation>
    <scope>IDENTIFICATION</scope>
    <source>
        <strain evidence="19 20">USDA-PBARC FA_bdor</strain>
        <tissue evidence="19 20">Whole organism</tissue>
    </source>
</reference>
<dbReference type="GO" id="GO:0005524">
    <property type="term" value="F:ATP binding"/>
    <property type="evidence" value="ECO:0007669"/>
    <property type="project" value="UniProtKB-KW"/>
</dbReference>
<name>A0A9R1T0X9_9HYME</name>
<evidence type="ECO:0000256" key="6">
    <source>
        <dbReference type="ARBA" id="ARBA00016813"/>
    </source>
</evidence>
<dbReference type="OrthoDB" id="410920at2759"/>
<comment type="subcellular location">
    <subcellularLocation>
        <location evidence="3">Cytoplasm</location>
    </subcellularLocation>
    <subcellularLocation>
        <location evidence="2">Nucleus</location>
    </subcellularLocation>
</comment>